<comment type="caution">
    <text evidence="1">The sequence shown here is derived from an EMBL/GenBank/DDBJ whole genome shotgun (WGS) entry which is preliminary data.</text>
</comment>
<keyword evidence="1" id="KW-0645">Protease</keyword>
<keyword evidence="1" id="KW-0378">Hydrolase</keyword>
<reference evidence="1 2" key="1">
    <citation type="submission" date="2020-03" db="EMBL/GenBank/DDBJ databases">
        <title>Cyclobacterium plantarum sp. nov., a marine bacterium isolated from a coastal-marine wetland.</title>
        <authorList>
            <person name="Sanchez-Porro C."/>
            <person name="Ventosa A."/>
            <person name="Amoozegar M."/>
        </authorList>
    </citation>
    <scope>NUCLEOTIDE SEQUENCE [LARGE SCALE GENOMIC DNA]</scope>
    <source>
        <strain evidence="1 2">GBPx2</strain>
    </source>
</reference>
<sequence length="333" mass="38481">MKYLFFTPILVLLISSACQSDRKMESEDHFLLLDTLIHKAEADLLPLEEDISQLAVFSSGLFEKSDSLAALVNADKFQTDGNGFFYSRNNEGEGSTVFISLLAENKNRSVREVFATELMDEEFRKITENRPMVSQVYFNSSSNFSRLYPPYDLLNSIEPDIDITAFNFFYLADEDRNPNRESVWVEEVYIDPVGRGWILSLIHPVYHKNELKGVLGFDITLSDLMDSFLDKYDKKLMLIDNQGTVVAGKAAAIEALSLPPLKNHAYIQTIHSDSFRREDFNLFKSKSKEVRRMASKFLLEKESIHSFEMAGRRFMTYCRKMNIMDWYLLDIHD</sequence>
<dbReference type="GO" id="GO:0006508">
    <property type="term" value="P:proteolysis"/>
    <property type="evidence" value="ECO:0007669"/>
    <property type="project" value="UniProtKB-KW"/>
</dbReference>
<evidence type="ECO:0000313" key="2">
    <source>
        <dbReference type="Proteomes" id="UP000649799"/>
    </source>
</evidence>
<accession>A0ABX0HI96</accession>
<evidence type="ECO:0000313" key="1">
    <source>
        <dbReference type="EMBL" id="NHE59872.1"/>
    </source>
</evidence>
<gene>
    <name evidence="1" type="ORF">G9Q97_23970</name>
</gene>
<dbReference type="Gene3D" id="3.30.450.20">
    <property type="entry name" value="PAS domain"/>
    <property type="match status" value="1"/>
</dbReference>
<dbReference type="Proteomes" id="UP000649799">
    <property type="component" value="Unassembled WGS sequence"/>
</dbReference>
<dbReference type="RefSeq" id="WP_166151689.1">
    <property type="nucleotide sequence ID" value="NZ_JAANYN010000019.1"/>
</dbReference>
<keyword evidence="2" id="KW-1185">Reference proteome</keyword>
<protein>
    <submittedName>
        <fullName evidence="1">Cysteine protease</fullName>
    </submittedName>
</protein>
<organism evidence="1 2">
    <name type="scientific">Cyclobacterium plantarum</name>
    <dbReference type="NCBI Taxonomy" id="2716263"/>
    <lineage>
        <taxon>Bacteria</taxon>
        <taxon>Pseudomonadati</taxon>
        <taxon>Bacteroidota</taxon>
        <taxon>Cytophagia</taxon>
        <taxon>Cytophagales</taxon>
        <taxon>Cyclobacteriaceae</taxon>
        <taxon>Cyclobacterium</taxon>
    </lineage>
</organism>
<proteinExistence type="predicted"/>
<dbReference type="PROSITE" id="PS51257">
    <property type="entry name" value="PROKAR_LIPOPROTEIN"/>
    <property type="match status" value="1"/>
</dbReference>
<name>A0ABX0HI96_9BACT</name>
<dbReference type="EMBL" id="JAANYN010000019">
    <property type="protein sequence ID" value="NHE59872.1"/>
    <property type="molecule type" value="Genomic_DNA"/>
</dbReference>
<dbReference type="GO" id="GO:0008233">
    <property type="term" value="F:peptidase activity"/>
    <property type="evidence" value="ECO:0007669"/>
    <property type="project" value="UniProtKB-KW"/>
</dbReference>